<dbReference type="SUPFAM" id="SSF51735">
    <property type="entry name" value="NAD(P)-binding Rossmann-fold domains"/>
    <property type="match status" value="1"/>
</dbReference>
<dbReference type="Gene3D" id="3.40.50.720">
    <property type="entry name" value="NAD(P)-binding Rossmann-like Domain"/>
    <property type="match status" value="1"/>
</dbReference>
<organism evidence="4 5">
    <name type="scientific">Ceratobasidium theobromae</name>
    <dbReference type="NCBI Taxonomy" id="1582974"/>
    <lineage>
        <taxon>Eukaryota</taxon>
        <taxon>Fungi</taxon>
        <taxon>Dikarya</taxon>
        <taxon>Basidiomycota</taxon>
        <taxon>Agaricomycotina</taxon>
        <taxon>Agaricomycetes</taxon>
        <taxon>Cantharellales</taxon>
        <taxon>Ceratobasidiaceae</taxon>
        <taxon>Ceratobasidium</taxon>
    </lineage>
</organism>
<keyword evidence="2" id="KW-0521">NADP</keyword>
<dbReference type="PRINTS" id="PR00080">
    <property type="entry name" value="SDRFAMILY"/>
</dbReference>
<feature type="domain" description="Ketoreductase" evidence="3">
    <location>
        <begin position="3"/>
        <end position="185"/>
    </location>
</feature>
<evidence type="ECO:0000259" key="3">
    <source>
        <dbReference type="SMART" id="SM00822"/>
    </source>
</evidence>
<dbReference type="InterPro" id="IPR020904">
    <property type="entry name" value="Sc_DH/Rdtase_CS"/>
</dbReference>
<evidence type="ECO:0000256" key="1">
    <source>
        <dbReference type="ARBA" id="ARBA00006484"/>
    </source>
</evidence>
<dbReference type="PANTHER" id="PTHR42760:SF121">
    <property type="entry name" value="3-OXOACYL-(ACYL-CARRIER-PROTEIN) REDUCTASE"/>
    <property type="match status" value="1"/>
</dbReference>
<dbReference type="GO" id="GO:0006633">
    <property type="term" value="P:fatty acid biosynthetic process"/>
    <property type="evidence" value="ECO:0007669"/>
    <property type="project" value="TreeGrafter"/>
</dbReference>
<dbReference type="SMART" id="SM00822">
    <property type="entry name" value="PKS_KR"/>
    <property type="match status" value="1"/>
</dbReference>
<proteinExistence type="inferred from homology"/>
<dbReference type="InterPro" id="IPR057326">
    <property type="entry name" value="KR_dom"/>
</dbReference>
<dbReference type="GO" id="GO:0048038">
    <property type="term" value="F:quinone binding"/>
    <property type="evidence" value="ECO:0007669"/>
    <property type="project" value="TreeGrafter"/>
</dbReference>
<dbReference type="EMBL" id="SSOP01000070">
    <property type="protein sequence ID" value="KAB5592279.1"/>
    <property type="molecule type" value="Genomic_DNA"/>
</dbReference>
<comment type="similarity">
    <text evidence="1">Belongs to the short-chain dehydrogenases/reductases (SDR) family.</text>
</comment>
<gene>
    <name evidence="4" type="ORF">CTheo_4266</name>
</gene>
<evidence type="ECO:0000313" key="5">
    <source>
        <dbReference type="Proteomes" id="UP000383932"/>
    </source>
</evidence>
<dbReference type="PANTHER" id="PTHR42760">
    <property type="entry name" value="SHORT-CHAIN DEHYDROGENASES/REDUCTASES FAMILY MEMBER"/>
    <property type="match status" value="1"/>
</dbReference>
<dbReference type="InterPro" id="IPR002347">
    <property type="entry name" value="SDR_fam"/>
</dbReference>
<dbReference type="Proteomes" id="UP000383932">
    <property type="component" value="Unassembled WGS sequence"/>
</dbReference>
<sequence>MARVAVVTGAAQGIGRAIALRLAADGVDVAVADLSSKRNALEQLAKEIEATGRQAISVIVDVSNEREVQEMVAQTVKALGGLDIMVANAGILVSGSIMGMTDEALDKIMNVNVKGVIYCYRAAAAQMIKQGRGGRIIGASSVAGMQGALGNTPYSISKFAVRAITQSAALEWGQYNITVNAYAPGVVDTPMVAEAGGGAHGENFVKVMMVNAGLKREAQPEEIAGPVAFLASESASYITGQTLSVNGGFLLT</sequence>
<evidence type="ECO:0000256" key="2">
    <source>
        <dbReference type="ARBA" id="ARBA00022857"/>
    </source>
</evidence>
<dbReference type="FunFam" id="3.40.50.720:FF:000084">
    <property type="entry name" value="Short-chain dehydrogenase reductase"/>
    <property type="match status" value="1"/>
</dbReference>
<dbReference type="OrthoDB" id="498125at2759"/>
<dbReference type="GO" id="GO:0016616">
    <property type="term" value="F:oxidoreductase activity, acting on the CH-OH group of donors, NAD or NADP as acceptor"/>
    <property type="evidence" value="ECO:0007669"/>
    <property type="project" value="TreeGrafter"/>
</dbReference>
<reference evidence="4 5" key="1">
    <citation type="journal article" date="2019" name="Fungal Biol. Biotechnol.">
        <title>Draft genome sequence of fastidious pathogen Ceratobasidium theobromae, which causes vascular-streak dieback in Theobroma cacao.</title>
        <authorList>
            <person name="Ali S.S."/>
            <person name="Asman A."/>
            <person name="Shao J."/>
            <person name="Firmansyah A.P."/>
            <person name="Susilo A.W."/>
            <person name="Rosmana A."/>
            <person name="McMahon P."/>
            <person name="Junaid M."/>
            <person name="Guest D."/>
            <person name="Kheng T.Y."/>
            <person name="Meinhardt L.W."/>
            <person name="Bailey B.A."/>
        </authorList>
    </citation>
    <scope>NUCLEOTIDE SEQUENCE [LARGE SCALE GENOMIC DNA]</scope>
    <source>
        <strain evidence="4 5">CT2</strain>
    </source>
</reference>
<dbReference type="InterPro" id="IPR036291">
    <property type="entry name" value="NAD(P)-bd_dom_sf"/>
</dbReference>
<evidence type="ECO:0000313" key="4">
    <source>
        <dbReference type="EMBL" id="KAB5592279.1"/>
    </source>
</evidence>
<name>A0A5N5QKU8_9AGAM</name>
<accession>A0A5N5QKU8</accession>
<dbReference type="PRINTS" id="PR00081">
    <property type="entry name" value="GDHRDH"/>
</dbReference>
<dbReference type="AlphaFoldDB" id="A0A5N5QKU8"/>
<keyword evidence="5" id="KW-1185">Reference proteome</keyword>
<comment type="caution">
    <text evidence="4">The sequence shown here is derived from an EMBL/GenBank/DDBJ whole genome shotgun (WGS) entry which is preliminary data.</text>
</comment>
<dbReference type="Pfam" id="PF13561">
    <property type="entry name" value="adh_short_C2"/>
    <property type="match status" value="1"/>
</dbReference>
<protein>
    <submittedName>
        <fullName evidence="4">3-ketoacyl-(Acyl-carrier) reductase</fullName>
    </submittedName>
</protein>
<dbReference type="PROSITE" id="PS00061">
    <property type="entry name" value="ADH_SHORT"/>
    <property type="match status" value="1"/>
</dbReference>